<evidence type="ECO:0000256" key="5">
    <source>
        <dbReference type="ARBA" id="ARBA00022840"/>
    </source>
</evidence>
<feature type="domain" description="Helicase C-terminal" evidence="15">
    <location>
        <begin position="241"/>
        <end position="385"/>
    </location>
</feature>
<dbReference type="PROSITE" id="PS51194">
    <property type="entry name" value="HELICASE_CTER"/>
    <property type="match status" value="1"/>
</dbReference>
<dbReference type="PANTHER" id="PTHR47959">
    <property type="entry name" value="ATP-DEPENDENT RNA HELICASE RHLE-RELATED"/>
    <property type="match status" value="1"/>
</dbReference>
<accession>A0AAD5XMU9</accession>
<evidence type="ECO:0000313" key="17">
    <source>
        <dbReference type="EMBL" id="KAJ3178150.1"/>
    </source>
</evidence>
<evidence type="ECO:0000259" key="15">
    <source>
        <dbReference type="PROSITE" id="PS51194"/>
    </source>
</evidence>
<evidence type="ECO:0000256" key="6">
    <source>
        <dbReference type="ARBA" id="ARBA00022884"/>
    </source>
</evidence>
<protein>
    <recommendedName>
        <fullName evidence="10">ATP-dependent rRNA helicase RRP3</fullName>
    </recommendedName>
    <alternativeName>
        <fullName evidence="9">ATP-dependent rRNA helicase rrp3</fullName>
    </alternativeName>
</protein>
<dbReference type="SMART" id="SM00490">
    <property type="entry name" value="HELICc"/>
    <property type="match status" value="1"/>
</dbReference>
<dbReference type="InterPro" id="IPR001650">
    <property type="entry name" value="Helicase_C-like"/>
</dbReference>
<dbReference type="GO" id="GO:0003724">
    <property type="term" value="F:RNA helicase activity"/>
    <property type="evidence" value="ECO:0007669"/>
    <property type="project" value="InterPro"/>
</dbReference>
<dbReference type="InterPro" id="IPR044765">
    <property type="entry name" value="DDX47/Rrp3_DEADc"/>
</dbReference>
<keyword evidence="6" id="KW-0694">RNA-binding</keyword>
<dbReference type="InterPro" id="IPR011545">
    <property type="entry name" value="DEAD/DEAH_box_helicase_dom"/>
</dbReference>
<evidence type="ECO:0000256" key="13">
    <source>
        <dbReference type="SAM" id="MobiDB-lite"/>
    </source>
</evidence>
<dbReference type="PROSITE" id="PS51192">
    <property type="entry name" value="HELICASE_ATP_BIND_1"/>
    <property type="match status" value="1"/>
</dbReference>
<dbReference type="GO" id="GO:0005634">
    <property type="term" value="C:nucleus"/>
    <property type="evidence" value="ECO:0007669"/>
    <property type="project" value="UniProtKB-SubCell"/>
</dbReference>
<feature type="domain" description="DEAD-box RNA helicase Q" evidence="16">
    <location>
        <begin position="12"/>
        <end position="40"/>
    </location>
</feature>
<dbReference type="InterPro" id="IPR050079">
    <property type="entry name" value="DEAD_box_RNA_helicase"/>
</dbReference>
<dbReference type="PROSITE" id="PS51195">
    <property type="entry name" value="Q_MOTIF"/>
    <property type="match status" value="1"/>
</dbReference>
<dbReference type="PROSITE" id="PS00039">
    <property type="entry name" value="DEAD_ATP_HELICASE"/>
    <property type="match status" value="1"/>
</dbReference>
<keyword evidence="4 12" id="KW-0347">Helicase</keyword>
<dbReference type="GO" id="GO:0005524">
    <property type="term" value="F:ATP binding"/>
    <property type="evidence" value="ECO:0007669"/>
    <property type="project" value="UniProtKB-KW"/>
</dbReference>
<proteinExistence type="inferred from homology"/>
<dbReference type="SUPFAM" id="SSF52540">
    <property type="entry name" value="P-loop containing nucleoside triphosphate hydrolases"/>
    <property type="match status" value="1"/>
</dbReference>
<evidence type="ECO:0000256" key="8">
    <source>
        <dbReference type="ARBA" id="ARBA00024350"/>
    </source>
</evidence>
<dbReference type="Gene3D" id="3.40.50.300">
    <property type="entry name" value="P-loop containing nucleotide triphosphate hydrolases"/>
    <property type="match status" value="2"/>
</dbReference>
<dbReference type="CDD" id="cd17954">
    <property type="entry name" value="DEADc_DDX47"/>
    <property type="match status" value="1"/>
</dbReference>
<evidence type="ECO:0000256" key="11">
    <source>
        <dbReference type="PROSITE-ProRule" id="PRU00552"/>
    </source>
</evidence>
<evidence type="ECO:0000256" key="1">
    <source>
        <dbReference type="ARBA" id="ARBA00004123"/>
    </source>
</evidence>
<dbReference type="SMART" id="SM00487">
    <property type="entry name" value="DEXDc"/>
    <property type="match status" value="1"/>
</dbReference>
<keyword evidence="7" id="KW-0539">Nucleus</keyword>
<feature type="compositionally biased region" description="Acidic residues" evidence="13">
    <location>
        <begin position="429"/>
        <end position="438"/>
    </location>
</feature>
<gene>
    <name evidence="17" type="primary">RRP3</name>
    <name evidence="17" type="ORF">HDU87_003702</name>
</gene>
<reference evidence="17" key="1">
    <citation type="submission" date="2020-05" db="EMBL/GenBank/DDBJ databases">
        <title>Phylogenomic resolution of chytrid fungi.</title>
        <authorList>
            <person name="Stajich J.E."/>
            <person name="Amses K."/>
            <person name="Simmons R."/>
            <person name="Seto K."/>
            <person name="Myers J."/>
            <person name="Bonds A."/>
            <person name="Quandt C.A."/>
            <person name="Barry K."/>
            <person name="Liu P."/>
            <person name="Grigoriev I."/>
            <person name="Longcore J.E."/>
            <person name="James T.Y."/>
        </authorList>
    </citation>
    <scope>NUCLEOTIDE SEQUENCE</scope>
    <source>
        <strain evidence="17">JEL0379</strain>
    </source>
</reference>
<feature type="region of interest" description="Disordered" evidence="13">
    <location>
        <begin position="412"/>
        <end position="469"/>
    </location>
</feature>
<evidence type="ECO:0000256" key="3">
    <source>
        <dbReference type="ARBA" id="ARBA00022801"/>
    </source>
</evidence>
<dbReference type="GO" id="GO:0016787">
    <property type="term" value="F:hydrolase activity"/>
    <property type="evidence" value="ECO:0007669"/>
    <property type="project" value="UniProtKB-KW"/>
</dbReference>
<comment type="caution">
    <text evidence="17">The sequence shown here is derived from an EMBL/GenBank/DDBJ whole genome shotgun (WGS) entry which is preliminary data.</text>
</comment>
<keyword evidence="3 12" id="KW-0378">Hydrolase</keyword>
<keyword evidence="5 12" id="KW-0067">ATP-binding</keyword>
<feature type="compositionally biased region" description="Gly residues" evidence="13">
    <location>
        <begin position="452"/>
        <end position="469"/>
    </location>
</feature>
<dbReference type="EMBL" id="JADGJQ010000028">
    <property type="protein sequence ID" value="KAJ3178150.1"/>
    <property type="molecule type" value="Genomic_DNA"/>
</dbReference>
<dbReference type="PANTHER" id="PTHR47959:SF24">
    <property type="entry name" value="ATP-DEPENDENT RNA HELICASE"/>
    <property type="match status" value="1"/>
</dbReference>
<dbReference type="CDD" id="cd18787">
    <property type="entry name" value="SF2_C_DEAD"/>
    <property type="match status" value="1"/>
</dbReference>
<sequence length="469" mass="50900">MPEELKPSDPPVSFESLGLIPQLIEACTKLGFTTPSDIQAASIPQALEGRDIIGLAQTGSGKTAAFALPILQRLFASPQPLYACVLAPTRELAFQISEQFEALGSTIGVRCAVVVGGMDMMSQAIALSKKPHVVICTPGRLIDHLENTKGFNLKQLKYLVMDEADRLLDLDFGAEIEKLLKVIPRERNTFLFSATMTSKVEKLQRASLVNPVKVEVATKYSTVATLLQYYVFFPFKHKECYLTYLLNELAGQTCIVFTLTCASTQKLALMLRNLGFDAVCLHGQMSQPKRLGALTKFKSGGRSILIATDVASRGLDIAGVDAVINYDVPQSSKDYIHRVGRTARAGRAGKSVTLVTQYDVEWFQRIEHSMGRKLDEYPALGKDRAAVLLLQERVAEATRFAHMQLKEELANAKAGGVGKRKRSGGVGEDAAEKDDEESVAGRLVRGNNKAPRGGGGSRGGGRGGRGGRK</sequence>
<evidence type="ECO:0000256" key="7">
    <source>
        <dbReference type="ARBA" id="ARBA00023242"/>
    </source>
</evidence>
<evidence type="ECO:0000313" key="18">
    <source>
        <dbReference type="Proteomes" id="UP001212152"/>
    </source>
</evidence>
<dbReference type="Proteomes" id="UP001212152">
    <property type="component" value="Unassembled WGS sequence"/>
</dbReference>
<dbReference type="Pfam" id="PF00271">
    <property type="entry name" value="Helicase_C"/>
    <property type="match status" value="1"/>
</dbReference>
<dbReference type="InterPro" id="IPR014014">
    <property type="entry name" value="RNA_helicase_DEAD_Q_motif"/>
</dbReference>
<evidence type="ECO:0000256" key="9">
    <source>
        <dbReference type="ARBA" id="ARBA00024394"/>
    </source>
</evidence>
<comment type="subcellular location">
    <subcellularLocation>
        <location evidence="1">Nucleus</location>
    </subcellularLocation>
</comment>
<evidence type="ECO:0000259" key="16">
    <source>
        <dbReference type="PROSITE" id="PS51195"/>
    </source>
</evidence>
<dbReference type="InterPro" id="IPR000629">
    <property type="entry name" value="RNA-helicase_DEAD-box_CS"/>
</dbReference>
<dbReference type="InterPro" id="IPR027417">
    <property type="entry name" value="P-loop_NTPase"/>
</dbReference>
<keyword evidence="18" id="KW-1185">Reference proteome</keyword>
<comment type="similarity">
    <text evidence="8">Belongs to the DEAD box helicase family. DDX47/RRP3 subfamily.</text>
</comment>
<dbReference type="InterPro" id="IPR014001">
    <property type="entry name" value="Helicase_ATP-bd"/>
</dbReference>
<feature type="short sequence motif" description="Q motif" evidence="11">
    <location>
        <begin position="12"/>
        <end position="40"/>
    </location>
</feature>
<evidence type="ECO:0000256" key="4">
    <source>
        <dbReference type="ARBA" id="ARBA00022806"/>
    </source>
</evidence>
<evidence type="ECO:0000256" key="2">
    <source>
        <dbReference type="ARBA" id="ARBA00022741"/>
    </source>
</evidence>
<evidence type="ECO:0000256" key="12">
    <source>
        <dbReference type="RuleBase" id="RU000492"/>
    </source>
</evidence>
<name>A0AAD5XMU9_9FUNG</name>
<feature type="domain" description="Helicase ATP-binding" evidence="14">
    <location>
        <begin position="43"/>
        <end position="214"/>
    </location>
</feature>
<organism evidence="17 18">
    <name type="scientific">Geranomyces variabilis</name>
    <dbReference type="NCBI Taxonomy" id="109894"/>
    <lineage>
        <taxon>Eukaryota</taxon>
        <taxon>Fungi</taxon>
        <taxon>Fungi incertae sedis</taxon>
        <taxon>Chytridiomycota</taxon>
        <taxon>Chytridiomycota incertae sedis</taxon>
        <taxon>Chytridiomycetes</taxon>
        <taxon>Spizellomycetales</taxon>
        <taxon>Powellomycetaceae</taxon>
        <taxon>Geranomyces</taxon>
    </lineage>
</organism>
<evidence type="ECO:0000259" key="14">
    <source>
        <dbReference type="PROSITE" id="PS51192"/>
    </source>
</evidence>
<keyword evidence="2 12" id="KW-0547">Nucleotide-binding</keyword>
<dbReference type="GO" id="GO:0005829">
    <property type="term" value="C:cytosol"/>
    <property type="evidence" value="ECO:0007669"/>
    <property type="project" value="TreeGrafter"/>
</dbReference>
<dbReference type="AlphaFoldDB" id="A0AAD5XMU9"/>
<dbReference type="GO" id="GO:0003723">
    <property type="term" value="F:RNA binding"/>
    <property type="evidence" value="ECO:0007669"/>
    <property type="project" value="UniProtKB-KW"/>
</dbReference>
<evidence type="ECO:0000256" key="10">
    <source>
        <dbReference type="ARBA" id="ARBA00024398"/>
    </source>
</evidence>
<dbReference type="Pfam" id="PF00270">
    <property type="entry name" value="DEAD"/>
    <property type="match status" value="1"/>
</dbReference>